<accession>A0A6P5P123</accession>
<comment type="function">
    <text evidence="1">Putative pheromone receptor.</text>
</comment>
<feature type="transmembrane region" description="Helical" evidence="13">
    <location>
        <begin position="148"/>
        <end position="169"/>
    </location>
</feature>
<name>A0A6P5P123_MUSCR</name>
<feature type="transmembrane region" description="Helical" evidence="13">
    <location>
        <begin position="282"/>
        <end position="303"/>
    </location>
</feature>
<protein>
    <recommendedName>
        <fullName evidence="13">Vomeronasal type-1 receptor</fullName>
    </recommendedName>
</protein>
<comment type="subcellular location">
    <subcellularLocation>
        <location evidence="2 13">Cell membrane</location>
        <topology evidence="2 13">Multi-pass membrane protein</topology>
    </subcellularLocation>
</comment>
<organism evidence="15 16">
    <name type="scientific">Mus caroli</name>
    <name type="common">Ryukyu mouse</name>
    <name type="synonym">Ricefield mouse</name>
    <dbReference type="NCBI Taxonomy" id="10089"/>
    <lineage>
        <taxon>Eukaryota</taxon>
        <taxon>Metazoa</taxon>
        <taxon>Chordata</taxon>
        <taxon>Craniata</taxon>
        <taxon>Vertebrata</taxon>
        <taxon>Euteleostomi</taxon>
        <taxon>Mammalia</taxon>
        <taxon>Eutheria</taxon>
        <taxon>Euarchontoglires</taxon>
        <taxon>Glires</taxon>
        <taxon>Rodentia</taxon>
        <taxon>Myomorpha</taxon>
        <taxon>Muroidea</taxon>
        <taxon>Muridae</taxon>
        <taxon>Murinae</taxon>
        <taxon>Mus</taxon>
        <taxon>Mus</taxon>
    </lineage>
</organism>
<evidence type="ECO:0000256" key="12">
    <source>
        <dbReference type="ARBA" id="ARBA00023224"/>
    </source>
</evidence>
<evidence type="ECO:0000256" key="5">
    <source>
        <dbReference type="ARBA" id="ARBA00022507"/>
    </source>
</evidence>
<dbReference type="RefSeq" id="XP_021005803.1">
    <property type="nucleotide sequence ID" value="XM_021150144.1"/>
</dbReference>
<comment type="similarity">
    <text evidence="3 13">Belongs to the G-protein coupled receptor 1 family.</text>
</comment>
<keyword evidence="8 13" id="KW-0297">G-protein coupled receptor</keyword>
<evidence type="ECO:0000256" key="6">
    <source>
        <dbReference type="ARBA" id="ARBA00022692"/>
    </source>
</evidence>
<feature type="transmembrane region" description="Helical" evidence="13">
    <location>
        <begin position="62"/>
        <end position="87"/>
    </location>
</feature>
<sequence>MRNVWWHILKSVFLSHNMDARNWGIGIIYLLQSTVGILGNISLLSYYLVIYYKKHKQKPTDLIIMHLIIVNILIVLSKGVSVTMAAFGLKLFFDDWSYQFFMYVLRVSRSMSIVTICLLSVIQAITIIPRNSCWKNIRVKSPKDISLCISLCWVLYIFINVIFPLYMSITFTGKNKTKDTNFKLYTIVGYDKNTVSLYISFFVFPEILFSGLITWSGRSVIVILYRHKQQVQYIRSTHASPSSTHESRAIQSILVLVSIFMVFYTLSAILHAYNALFHSSNWWLMNFTNIITLCIPTSIPFVLMSQSSPLSKPCFL</sequence>
<dbReference type="GeneID" id="110284400"/>
<evidence type="ECO:0000256" key="10">
    <source>
        <dbReference type="ARBA" id="ARBA00023170"/>
    </source>
</evidence>
<dbReference type="PROSITE" id="PS50262">
    <property type="entry name" value="G_PROTEIN_RECEP_F1_2"/>
    <property type="match status" value="1"/>
</dbReference>
<keyword evidence="5 13" id="KW-0589">Pheromone response</keyword>
<feature type="transmembrane region" description="Helical" evidence="13">
    <location>
        <begin position="198"/>
        <end position="225"/>
    </location>
</feature>
<dbReference type="Gene3D" id="1.20.1070.10">
    <property type="entry name" value="Rhodopsin 7-helix transmembrane proteins"/>
    <property type="match status" value="1"/>
</dbReference>
<keyword evidence="11" id="KW-0325">Glycoprotein</keyword>
<evidence type="ECO:0000256" key="13">
    <source>
        <dbReference type="RuleBase" id="RU364061"/>
    </source>
</evidence>
<evidence type="ECO:0000256" key="9">
    <source>
        <dbReference type="ARBA" id="ARBA00023136"/>
    </source>
</evidence>
<dbReference type="PANTHER" id="PTHR24062">
    <property type="entry name" value="VOMERONASAL TYPE-1 RECEPTOR"/>
    <property type="match status" value="1"/>
</dbReference>
<reference evidence="16" key="1">
    <citation type="submission" date="2025-08" db="UniProtKB">
        <authorList>
            <consortium name="RefSeq"/>
        </authorList>
    </citation>
    <scope>IDENTIFICATION</scope>
</reference>
<evidence type="ECO:0000256" key="1">
    <source>
        <dbReference type="ARBA" id="ARBA00003878"/>
    </source>
</evidence>
<feature type="transmembrane region" description="Helical" evidence="13">
    <location>
        <begin position="107"/>
        <end position="128"/>
    </location>
</feature>
<keyword evidence="6 13" id="KW-0812">Transmembrane</keyword>
<evidence type="ECO:0000256" key="4">
    <source>
        <dbReference type="ARBA" id="ARBA00022475"/>
    </source>
</evidence>
<dbReference type="GO" id="GO:0007606">
    <property type="term" value="P:sensory perception of chemical stimulus"/>
    <property type="evidence" value="ECO:0007669"/>
    <property type="project" value="UniProtKB-ARBA"/>
</dbReference>
<feature type="transmembrane region" description="Helical" evidence="13">
    <location>
        <begin position="253"/>
        <end position="276"/>
    </location>
</feature>
<evidence type="ECO:0000256" key="11">
    <source>
        <dbReference type="ARBA" id="ARBA00023180"/>
    </source>
</evidence>
<feature type="domain" description="G-protein coupled receptors family 1 profile" evidence="14">
    <location>
        <begin position="41"/>
        <end position="303"/>
    </location>
</feature>
<dbReference type="Proteomes" id="UP000515126">
    <property type="component" value="Chromosome 17"/>
</dbReference>
<evidence type="ECO:0000259" key="14">
    <source>
        <dbReference type="PROSITE" id="PS50262"/>
    </source>
</evidence>
<dbReference type="GO" id="GO:0019236">
    <property type="term" value="P:response to pheromone"/>
    <property type="evidence" value="ECO:0007669"/>
    <property type="project" value="UniProtKB-KW"/>
</dbReference>
<dbReference type="GO" id="GO:0016503">
    <property type="term" value="F:pheromone receptor activity"/>
    <property type="evidence" value="ECO:0007669"/>
    <property type="project" value="InterPro"/>
</dbReference>
<dbReference type="PRINTS" id="PR01534">
    <property type="entry name" value="VOMERONASL1R"/>
</dbReference>
<dbReference type="InterPro" id="IPR004072">
    <property type="entry name" value="Vmron_rcpt_1"/>
</dbReference>
<evidence type="ECO:0000256" key="3">
    <source>
        <dbReference type="ARBA" id="ARBA00010663"/>
    </source>
</evidence>
<feature type="transmembrane region" description="Helical" evidence="13">
    <location>
        <begin position="23"/>
        <end position="50"/>
    </location>
</feature>
<keyword evidence="4 13" id="KW-1003">Cell membrane</keyword>
<keyword evidence="9 13" id="KW-0472">Membrane</keyword>
<evidence type="ECO:0000313" key="15">
    <source>
        <dbReference type="Proteomes" id="UP000515126"/>
    </source>
</evidence>
<dbReference type="SUPFAM" id="SSF81321">
    <property type="entry name" value="Family A G protein-coupled receptor-like"/>
    <property type="match status" value="1"/>
</dbReference>
<dbReference type="AlphaFoldDB" id="A0A6P5P123"/>
<keyword evidence="12 13" id="KW-0807">Transducer</keyword>
<keyword evidence="7 13" id="KW-1133">Transmembrane helix</keyword>
<dbReference type="GO" id="GO:0005886">
    <property type="term" value="C:plasma membrane"/>
    <property type="evidence" value="ECO:0007669"/>
    <property type="project" value="UniProtKB-SubCell"/>
</dbReference>
<proteinExistence type="inferred from homology"/>
<keyword evidence="15" id="KW-1185">Reference proteome</keyword>
<dbReference type="KEGG" id="mcal:110284400"/>
<dbReference type="FunFam" id="1.20.1070.10:FF:000033">
    <property type="entry name" value="Vomeronasal type-1 receptor"/>
    <property type="match status" value="1"/>
</dbReference>
<dbReference type="Pfam" id="PF03402">
    <property type="entry name" value="V1R"/>
    <property type="match status" value="1"/>
</dbReference>
<evidence type="ECO:0000313" key="16">
    <source>
        <dbReference type="RefSeq" id="XP_021005803.1"/>
    </source>
</evidence>
<gene>
    <name evidence="16" type="primary">LOC110284400</name>
</gene>
<evidence type="ECO:0000256" key="2">
    <source>
        <dbReference type="ARBA" id="ARBA00004651"/>
    </source>
</evidence>
<evidence type="ECO:0000256" key="8">
    <source>
        <dbReference type="ARBA" id="ARBA00023040"/>
    </source>
</evidence>
<evidence type="ECO:0000256" key="7">
    <source>
        <dbReference type="ARBA" id="ARBA00022989"/>
    </source>
</evidence>
<dbReference type="InterPro" id="IPR017452">
    <property type="entry name" value="GPCR_Rhodpsn_7TM"/>
</dbReference>
<keyword evidence="10 13" id="KW-0675">Receptor</keyword>